<feature type="active site" description="Charge relay system" evidence="5">
    <location>
        <position position="413"/>
    </location>
</feature>
<evidence type="ECO:0000256" key="7">
    <source>
        <dbReference type="SAM" id="SignalP"/>
    </source>
</evidence>
<dbReference type="PANTHER" id="PTHR43806">
    <property type="entry name" value="PEPTIDASE S8"/>
    <property type="match status" value="1"/>
</dbReference>
<proteinExistence type="inferred from homology"/>
<dbReference type="AlphaFoldDB" id="A0A193LHW6"/>
<evidence type="ECO:0000313" key="10">
    <source>
        <dbReference type="Proteomes" id="UP000092695"/>
    </source>
</evidence>
<feature type="signal peptide" evidence="7">
    <location>
        <begin position="1"/>
        <end position="27"/>
    </location>
</feature>
<evidence type="ECO:0000256" key="4">
    <source>
        <dbReference type="ARBA" id="ARBA00022825"/>
    </source>
</evidence>
<evidence type="ECO:0000256" key="3">
    <source>
        <dbReference type="ARBA" id="ARBA00022801"/>
    </source>
</evidence>
<feature type="active site" description="Charge relay system" evidence="5">
    <location>
        <position position="263"/>
    </location>
</feature>
<dbReference type="InterPro" id="IPR000209">
    <property type="entry name" value="Peptidase_S8/S53_dom"/>
</dbReference>
<dbReference type="PRINTS" id="PR00723">
    <property type="entry name" value="SUBTILISIN"/>
</dbReference>
<comment type="similarity">
    <text evidence="1 5">Belongs to the peptidase S8 family.</text>
</comment>
<dbReference type="PANTHER" id="PTHR43806:SF11">
    <property type="entry name" value="CEREVISIN-RELATED"/>
    <property type="match status" value="1"/>
</dbReference>
<reference evidence="9 10" key="1">
    <citation type="submission" date="2016-06" db="EMBL/GenBank/DDBJ databases">
        <title>Complete genome sequence of a deep-branching marine Gamma Proteobacterium Woeseia oceani type strain XK5.</title>
        <authorList>
            <person name="Mu D."/>
            <person name="Du Z."/>
        </authorList>
    </citation>
    <scope>NUCLEOTIDE SEQUENCE [LARGE SCALE GENOMIC DNA]</scope>
    <source>
        <strain evidence="9 10">XK5</strain>
    </source>
</reference>
<dbReference type="Pfam" id="PF00082">
    <property type="entry name" value="Peptidase_S8"/>
    <property type="match status" value="1"/>
</dbReference>
<feature type="domain" description="Peptidase S8/S53" evidence="8">
    <location>
        <begin position="227"/>
        <end position="460"/>
    </location>
</feature>
<dbReference type="Gene3D" id="3.40.50.200">
    <property type="entry name" value="Peptidase S8/S53 domain"/>
    <property type="match status" value="1"/>
</dbReference>
<gene>
    <name evidence="9" type="ORF">BA177_13665</name>
</gene>
<keyword evidence="3 5" id="KW-0378">Hydrolase</keyword>
<dbReference type="EMBL" id="CP016268">
    <property type="protein sequence ID" value="ANO52105.1"/>
    <property type="molecule type" value="Genomic_DNA"/>
</dbReference>
<keyword evidence="10" id="KW-1185">Reference proteome</keyword>
<evidence type="ECO:0000256" key="2">
    <source>
        <dbReference type="ARBA" id="ARBA00022670"/>
    </source>
</evidence>
<dbReference type="CDD" id="cd05561">
    <property type="entry name" value="Peptidases_S8_4"/>
    <property type="match status" value="1"/>
</dbReference>
<dbReference type="RefSeq" id="WP_068617107.1">
    <property type="nucleotide sequence ID" value="NZ_CP016268.1"/>
</dbReference>
<name>A0A193LHW6_9GAMM</name>
<sequence>MIPNVRTVFYTCLLAGPLLLGGSPASAQAGLGPLDRTLDRTLGRPLPPIERRIRDDVEAVSEDAAEVAEELQDGIANAAPDAVLDDAVGTLSGAVQGVVGTAMGAFAADVDPFGNVIEANVLVVLVNDQQLAAVQAAGLNIVRSRPLHGLGLTLVTVQGSKSHNLADEALQLRRSVPGAAVDYNHLYRFQGHADETPKSSSATADALSNHRAAADDNEAKPADGALRIGMIDSAVEPGHRSLRDVHIVAEDFVTHDAARPTGHGTAVASIIAGNSAVQTQIFSASVFFQVPQHAPGASTESLIAALDWLASQEVHAINMSLAGPANDLLEVALRALSARDSFAVIAAVGNNGPSGEPMYPGAYPSVIGVTAVDREQKVFRYANRGEHVDFAALGVNVKVAGSDGGWRIESGTSMASPRIAVLAAEAFRDRGATGPQLVQLLADSATDLGQQGVDPVYGHGLVTRLPAVVSRAKTKPKD</sequence>
<dbReference type="OrthoDB" id="5405281at2"/>
<dbReference type="GO" id="GO:0004252">
    <property type="term" value="F:serine-type endopeptidase activity"/>
    <property type="evidence" value="ECO:0007669"/>
    <property type="project" value="UniProtKB-UniRule"/>
</dbReference>
<feature type="active site" description="Charge relay system" evidence="5">
    <location>
        <position position="232"/>
    </location>
</feature>
<dbReference type="KEGG" id="woc:BA177_13665"/>
<evidence type="ECO:0000256" key="6">
    <source>
        <dbReference type="SAM" id="MobiDB-lite"/>
    </source>
</evidence>
<evidence type="ECO:0000256" key="1">
    <source>
        <dbReference type="ARBA" id="ARBA00011073"/>
    </source>
</evidence>
<evidence type="ECO:0000259" key="8">
    <source>
        <dbReference type="Pfam" id="PF00082"/>
    </source>
</evidence>
<dbReference type="InterPro" id="IPR015500">
    <property type="entry name" value="Peptidase_S8_subtilisin-rel"/>
</dbReference>
<organism evidence="9 10">
    <name type="scientific">Woeseia oceani</name>
    <dbReference type="NCBI Taxonomy" id="1548547"/>
    <lineage>
        <taxon>Bacteria</taxon>
        <taxon>Pseudomonadati</taxon>
        <taxon>Pseudomonadota</taxon>
        <taxon>Gammaproteobacteria</taxon>
        <taxon>Woeseiales</taxon>
        <taxon>Woeseiaceae</taxon>
        <taxon>Woeseia</taxon>
    </lineage>
</organism>
<dbReference type="InterPro" id="IPR036852">
    <property type="entry name" value="Peptidase_S8/S53_dom_sf"/>
</dbReference>
<dbReference type="STRING" id="1548547.BA177_13665"/>
<protein>
    <recommendedName>
        <fullName evidence="8">Peptidase S8/S53 domain-containing protein</fullName>
    </recommendedName>
</protein>
<feature type="region of interest" description="Disordered" evidence="6">
    <location>
        <begin position="192"/>
        <end position="219"/>
    </location>
</feature>
<keyword evidence="2 5" id="KW-0645">Protease</keyword>
<accession>A0A193LHW6</accession>
<evidence type="ECO:0000256" key="5">
    <source>
        <dbReference type="PROSITE-ProRule" id="PRU01240"/>
    </source>
</evidence>
<dbReference type="PROSITE" id="PS51892">
    <property type="entry name" value="SUBTILASE"/>
    <property type="match status" value="1"/>
</dbReference>
<keyword evidence="7" id="KW-0732">Signal</keyword>
<feature type="chain" id="PRO_5008260241" description="Peptidase S8/S53 domain-containing protein" evidence="7">
    <location>
        <begin position="28"/>
        <end position="478"/>
    </location>
</feature>
<dbReference type="Proteomes" id="UP000092695">
    <property type="component" value="Chromosome"/>
</dbReference>
<dbReference type="SUPFAM" id="SSF52743">
    <property type="entry name" value="Subtilisin-like"/>
    <property type="match status" value="1"/>
</dbReference>
<dbReference type="GO" id="GO:0006508">
    <property type="term" value="P:proteolysis"/>
    <property type="evidence" value="ECO:0007669"/>
    <property type="project" value="UniProtKB-KW"/>
</dbReference>
<keyword evidence="4 5" id="KW-0720">Serine protease</keyword>
<dbReference type="InterPro" id="IPR050131">
    <property type="entry name" value="Peptidase_S8_subtilisin-like"/>
</dbReference>
<evidence type="ECO:0000313" key="9">
    <source>
        <dbReference type="EMBL" id="ANO52105.1"/>
    </source>
</evidence>